<protein>
    <recommendedName>
        <fullName evidence="3">Rad50/SbcC-type AAA domain-containing protein</fullName>
    </recommendedName>
</protein>
<evidence type="ECO:0008006" key="3">
    <source>
        <dbReference type="Google" id="ProtNLM"/>
    </source>
</evidence>
<name>A0ABW1INA3_9BACL</name>
<reference evidence="2" key="1">
    <citation type="journal article" date="2019" name="Int. J. Syst. Evol. Microbiol.">
        <title>The Global Catalogue of Microorganisms (GCM) 10K type strain sequencing project: providing services to taxonomists for standard genome sequencing and annotation.</title>
        <authorList>
            <consortium name="The Broad Institute Genomics Platform"/>
            <consortium name="The Broad Institute Genome Sequencing Center for Infectious Disease"/>
            <person name="Wu L."/>
            <person name="Ma J."/>
        </authorList>
    </citation>
    <scope>NUCLEOTIDE SEQUENCE [LARGE SCALE GENOMIC DNA]</scope>
    <source>
        <strain evidence="2">CCM 8749</strain>
    </source>
</reference>
<comment type="caution">
    <text evidence="1">The sequence shown here is derived from an EMBL/GenBank/DDBJ whole genome shotgun (WGS) entry which is preliminary data.</text>
</comment>
<proteinExistence type="predicted"/>
<dbReference type="RefSeq" id="WP_379893877.1">
    <property type="nucleotide sequence ID" value="NZ_CBCSCT010000096.1"/>
</dbReference>
<evidence type="ECO:0000313" key="2">
    <source>
        <dbReference type="Proteomes" id="UP001596250"/>
    </source>
</evidence>
<keyword evidence="2" id="KW-1185">Reference proteome</keyword>
<sequence>MLILSTEISGFKLHKTKQLFEFGKVNEITGGNGKGKTSIVTPASVFQAAPHFPFPAVCPAAGRTLLIINQHAKLPAKSVFIKLIISLTYQPA</sequence>
<dbReference type="Proteomes" id="UP001596250">
    <property type="component" value="Unassembled WGS sequence"/>
</dbReference>
<evidence type="ECO:0000313" key="1">
    <source>
        <dbReference type="EMBL" id="MFC5986551.1"/>
    </source>
</evidence>
<organism evidence="1 2">
    <name type="scientific">Marinicrinis lubricantis</name>
    <dbReference type="NCBI Taxonomy" id="2086470"/>
    <lineage>
        <taxon>Bacteria</taxon>
        <taxon>Bacillati</taxon>
        <taxon>Bacillota</taxon>
        <taxon>Bacilli</taxon>
        <taxon>Bacillales</taxon>
        <taxon>Paenibacillaceae</taxon>
    </lineage>
</organism>
<gene>
    <name evidence="1" type="ORF">ACFPXP_08945</name>
</gene>
<dbReference type="EMBL" id="JBHSQV010000115">
    <property type="protein sequence ID" value="MFC5986551.1"/>
    <property type="molecule type" value="Genomic_DNA"/>
</dbReference>
<accession>A0ABW1INA3</accession>